<dbReference type="RefSeq" id="YP_001956849.1">
    <property type="nucleotide sequence ID" value="NC_010821.1"/>
</dbReference>
<dbReference type="OrthoDB" id="7171at10239"/>
<protein>
    <submittedName>
        <fullName evidence="1">Uncharacterized protein</fullName>
    </submittedName>
</protein>
<dbReference type="KEGG" id="vg:6372701"/>
<reference evidence="1 2" key="1">
    <citation type="journal article" date="2008" name="Virology">
        <title>Characterization of Pseudomonas chlororaphis myovirus 201varphi2-1 via genomic sequencing, mass spectrometry, and electron microscopy.</title>
        <authorList>
            <person name="Thomas J.A."/>
            <person name="Rolando M.R."/>
            <person name="Carroll C.A."/>
            <person name="Shen P.S."/>
            <person name="Belnap D.M."/>
            <person name="Weintraub S.T."/>
            <person name="Serwer P."/>
            <person name="Hardies S.C."/>
        </authorList>
    </citation>
    <scope>NUCLEOTIDE SEQUENCE</scope>
</reference>
<gene>
    <name evidence="1" type="ORF">201phi2-1p125</name>
</gene>
<evidence type="ECO:0000313" key="2">
    <source>
        <dbReference type="Proteomes" id="UP000002421"/>
    </source>
</evidence>
<keyword evidence="2" id="KW-1185">Reference proteome</keyword>
<proteinExistence type="predicted"/>
<organismHost>
    <name type="scientific">Pseudomonas chlororaphis</name>
    <dbReference type="NCBI Taxonomy" id="587753"/>
</organismHost>
<organism evidence="1 2">
    <name type="scientific">Pseudomonas phage 201phi2-1</name>
    <name type="common">Pseudomonas chlororaphis phage 201phi2-1</name>
    <dbReference type="NCBI Taxonomy" id="198110"/>
    <lineage>
        <taxon>Viruses</taxon>
        <taxon>Duplodnaviria</taxon>
        <taxon>Heunggongvirae</taxon>
        <taxon>Uroviricota</taxon>
        <taxon>Caudoviricetes</taxon>
        <taxon>Chimalliviridae</taxon>
        <taxon>Serwervirus</taxon>
        <taxon>Serwervirus 201phi21</taxon>
    </lineage>
</organism>
<evidence type="ECO:0000313" key="1">
    <source>
        <dbReference type="EMBL" id="ABY62957.1"/>
    </source>
</evidence>
<sequence>MFNINQGATVGNSQVRFEPNGFIAVQTGTYQAQCLRPFKSNTNEAVVGALRQATHDGLNLGVAAVQEIASDVIVPQAMVEGEVMIPHNFTSARFRLMCRVNESHPFIQGTTTQRVFFGYSDHCDVAMGGKHLPDDMRIYFNSETIIQESIVPTPHGPQTQARIIGSNQIISPVNMMGGNNGMFARPSNFLIRPEDNFNLMQTKAVAKNLQENGLVDVKIDTSYDYRTMVGEGGSFKYSMRKDTSPVRYLSSSLGAYQHARSEYNDTMRDSDTLLFNKGSDPTETLLGEAANMCRNHAIQSNTFLGILREHAGFMERGYVTWKRLKELFPELCHPEVAKFAMNDGTTQRKVVSQAHQSQTFNGADNKSIAVALLSQAIPSIMMDTFFRQVSFAVTNGSGPNEYLFEIFPNGTQSIIRNFDMRPYIQQLERRVKVDILNNISRGNQIPFRISCSSDLAGETIMDISLGNDPVERYVAPTFADSLFSPVITRNQELSNEIANDITWLVRKVIDGDASRQPEIDMTQVYTPYQHPVAPAAQFNPQALNTGAQNNVANLGLL</sequence>
<dbReference type="EMBL" id="EU197055">
    <property type="protein sequence ID" value="ABY62957.1"/>
    <property type="molecule type" value="Genomic_DNA"/>
</dbReference>
<dbReference type="Proteomes" id="UP000002421">
    <property type="component" value="Segment"/>
</dbReference>
<accession>B3FIY8</accession>
<name>B3FIY8_BP201</name>